<proteinExistence type="inferred from homology"/>
<feature type="binding site" evidence="5">
    <location>
        <position position="118"/>
    </location>
    <ligand>
        <name>Zn(2+)</name>
        <dbReference type="ChEBI" id="CHEBI:29105"/>
    </ligand>
</feature>
<dbReference type="Proteomes" id="UP001432209">
    <property type="component" value="Chromosome"/>
</dbReference>
<organism evidence="6 7">
    <name type="scientific">Streptomyces niveus</name>
    <name type="common">Streptomyces spheroides</name>
    <dbReference type="NCBI Taxonomy" id="193462"/>
    <lineage>
        <taxon>Bacteria</taxon>
        <taxon>Bacillati</taxon>
        <taxon>Actinomycetota</taxon>
        <taxon>Actinomycetes</taxon>
        <taxon>Kitasatosporales</taxon>
        <taxon>Streptomycetaceae</taxon>
        <taxon>Streptomyces</taxon>
    </lineage>
</organism>
<protein>
    <recommendedName>
        <fullName evidence="5">Hydrogenase maturation factor HypA</fullName>
    </recommendedName>
</protein>
<evidence type="ECO:0000256" key="5">
    <source>
        <dbReference type="HAMAP-Rule" id="MF_00213"/>
    </source>
</evidence>
<dbReference type="GeneID" id="91340088"/>
<evidence type="ECO:0000256" key="3">
    <source>
        <dbReference type="ARBA" id="ARBA00022723"/>
    </source>
</evidence>
<feature type="binding site" evidence="5">
    <location>
        <position position="115"/>
    </location>
    <ligand>
        <name>Zn(2+)</name>
        <dbReference type="ChEBI" id="CHEBI:29105"/>
    </ligand>
</feature>
<keyword evidence="7" id="KW-1185">Reference proteome</keyword>
<dbReference type="InterPro" id="IPR000688">
    <property type="entry name" value="HypA/HybF"/>
</dbReference>
<evidence type="ECO:0000256" key="1">
    <source>
        <dbReference type="ARBA" id="ARBA00010748"/>
    </source>
</evidence>
<evidence type="ECO:0000256" key="2">
    <source>
        <dbReference type="ARBA" id="ARBA00022596"/>
    </source>
</evidence>
<evidence type="ECO:0000313" key="7">
    <source>
        <dbReference type="Proteomes" id="UP001432209"/>
    </source>
</evidence>
<feature type="binding site" evidence="5">
    <location>
        <position position="47"/>
    </location>
    <ligand>
        <name>Ni(2+)</name>
        <dbReference type="ChEBI" id="CHEBI:49786"/>
    </ligand>
</feature>
<feature type="binding site" evidence="5">
    <location>
        <position position="131"/>
    </location>
    <ligand>
        <name>Zn(2+)</name>
        <dbReference type="ChEBI" id="CHEBI:29105"/>
    </ligand>
</feature>
<accession>A0ABZ2AGI9</accession>
<keyword evidence="3 5" id="KW-0479">Metal-binding</keyword>
<dbReference type="Pfam" id="PF01155">
    <property type="entry name" value="HypA"/>
    <property type="match status" value="1"/>
</dbReference>
<keyword evidence="4 5" id="KW-0862">Zinc</keyword>
<dbReference type="HAMAP" id="MF_00213">
    <property type="entry name" value="HypA_HybF"/>
    <property type="match status" value="1"/>
</dbReference>
<comment type="similarity">
    <text evidence="1 5">Belongs to the HypA/HybF family.</text>
</comment>
<feature type="binding site" evidence="5">
    <location>
        <position position="133"/>
    </location>
    <ligand>
        <name>Zn(2+)</name>
        <dbReference type="ChEBI" id="CHEBI:29105"/>
    </ligand>
</feature>
<sequence>MASLTLLPSRIWLSVLSTRVSSGRPYLFRPAKLSQLGDLGKAGPSMHELSITQSIVDAVCERAAGRPVHTVSVRVGMLTAVVPDSMRFCFDLTTAGTVAEGAALEIEQPPGTARCRACSADFTLTDLVLLCPCGSADVEITSGRELQIISMRVG</sequence>
<dbReference type="PANTHER" id="PTHR34535:SF3">
    <property type="entry name" value="HYDROGENASE MATURATION FACTOR HYPA"/>
    <property type="match status" value="1"/>
</dbReference>
<dbReference type="EMBL" id="CP109495">
    <property type="protein sequence ID" value="WUX56674.1"/>
    <property type="molecule type" value="Genomic_DNA"/>
</dbReference>
<dbReference type="PROSITE" id="PS01249">
    <property type="entry name" value="HYPA"/>
    <property type="match status" value="1"/>
</dbReference>
<reference evidence="6" key="1">
    <citation type="submission" date="2022-10" db="EMBL/GenBank/DDBJ databases">
        <title>The complete genomes of actinobacterial strains from the NBC collection.</title>
        <authorList>
            <person name="Joergensen T.S."/>
            <person name="Alvarez Arevalo M."/>
            <person name="Sterndorff E.B."/>
            <person name="Faurdal D."/>
            <person name="Vuksanovic O."/>
            <person name="Mourched A.-S."/>
            <person name="Charusanti P."/>
            <person name="Shaw S."/>
            <person name="Blin K."/>
            <person name="Weber T."/>
        </authorList>
    </citation>
    <scope>NUCLEOTIDE SEQUENCE</scope>
    <source>
        <strain evidence="6">NBC_01432</strain>
    </source>
</reference>
<dbReference type="RefSeq" id="WP_218028044.1">
    <property type="nucleotide sequence ID" value="NZ_CP109389.1"/>
</dbReference>
<comment type="function">
    <text evidence="5">Involved in the maturation of [NiFe] hydrogenases. Required for nickel insertion into the metal center of the hydrogenase.</text>
</comment>
<dbReference type="PANTHER" id="PTHR34535">
    <property type="entry name" value="HYDROGENASE MATURATION FACTOR HYPA"/>
    <property type="match status" value="1"/>
</dbReference>
<keyword evidence="2 5" id="KW-0533">Nickel</keyword>
<dbReference type="InterPro" id="IPR020538">
    <property type="entry name" value="Hydgase_Ni_incorp_HypA/HybF_CS"/>
</dbReference>
<gene>
    <name evidence="5" type="primary">hypA</name>
    <name evidence="6" type="ORF">OG442_36950</name>
</gene>
<evidence type="ECO:0000256" key="4">
    <source>
        <dbReference type="ARBA" id="ARBA00022833"/>
    </source>
</evidence>
<name>A0ABZ2AGI9_STRNV</name>
<evidence type="ECO:0000313" key="6">
    <source>
        <dbReference type="EMBL" id="WUX56674.1"/>
    </source>
</evidence>